<dbReference type="SMART" id="SM00460">
    <property type="entry name" value="TGc"/>
    <property type="match status" value="1"/>
</dbReference>
<accession>A0A934MHC8</accession>
<dbReference type="AlphaFoldDB" id="A0A934MHC8"/>
<feature type="region of interest" description="Disordered" evidence="1">
    <location>
        <begin position="267"/>
        <end position="286"/>
    </location>
</feature>
<keyword evidence="4" id="KW-1185">Reference proteome</keyword>
<evidence type="ECO:0000313" key="4">
    <source>
        <dbReference type="Proteomes" id="UP000609531"/>
    </source>
</evidence>
<feature type="domain" description="Transglutaminase-like" evidence="2">
    <location>
        <begin position="160"/>
        <end position="225"/>
    </location>
</feature>
<organism evidence="3 4">
    <name type="scientific">Acuticoccus mangrovi</name>
    <dbReference type="NCBI Taxonomy" id="2796142"/>
    <lineage>
        <taxon>Bacteria</taxon>
        <taxon>Pseudomonadati</taxon>
        <taxon>Pseudomonadota</taxon>
        <taxon>Alphaproteobacteria</taxon>
        <taxon>Hyphomicrobiales</taxon>
        <taxon>Amorphaceae</taxon>
        <taxon>Acuticoccus</taxon>
    </lineage>
</organism>
<protein>
    <submittedName>
        <fullName evidence="3">Transglutaminase family protein</fullName>
    </submittedName>
</protein>
<dbReference type="InterPro" id="IPR013589">
    <property type="entry name" value="Bac_transglu_N"/>
</dbReference>
<dbReference type="SUPFAM" id="SSF54001">
    <property type="entry name" value="Cysteine proteinases"/>
    <property type="match status" value="1"/>
</dbReference>
<dbReference type="Gene3D" id="3.10.620.30">
    <property type="match status" value="1"/>
</dbReference>
<dbReference type="RefSeq" id="WP_198883428.1">
    <property type="nucleotide sequence ID" value="NZ_JAEKJA010000017.1"/>
</dbReference>
<feature type="compositionally biased region" description="Low complexity" evidence="1">
    <location>
        <begin position="273"/>
        <end position="286"/>
    </location>
</feature>
<dbReference type="InterPro" id="IPR038765">
    <property type="entry name" value="Papain-like_cys_pep_sf"/>
</dbReference>
<name>A0A934MHC8_9HYPH</name>
<dbReference type="Proteomes" id="UP000609531">
    <property type="component" value="Unassembled WGS sequence"/>
</dbReference>
<sequence>MRLQIQHETHYRYETAPSSVIEILRLTPCNTANQTVRDWRIDVTGDAPLRRVDDAFGNITHTFTLQNPGEELLITASGTVETETTNGVVSGTREPLPVGVFLRDTDLTHPAASLASLAAEARAESDGSALDRAHKLNALVHRRVTYVEGMTQVDTPALDALKAGKGVCQDLAHVLLTAARSDGLPARYVSGYQFAADKPRDDHRGHAWCEIHIDGLGWVGFDPSAGACITDAYVRVAVGLDHQSASPVRGAVYGGLGETLTVTVTMDPGNTHSQALSEQSQSQSMQ</sequence>
<dbReference type="Pfam" id="PF01841">
    <property type="entry name" value="Transglut_core"/>
    <property type="match status" value="1"/>
</dbReference>
<gene>
    <name evidence="3" type="ORF">JCR33_17580</name>
</gene>
<dbReference type="InterPro" id="IPR002931">
    <property type="entry name" value="Transglutaminase-like"/>
</dbReference>
<dbReference type="PANTHER" id="PTHR33490:SF6">
    <property type="entry name" value="SLL1049 PROTEIN"/>
    <property type="match status" value="1"/>
</dbReference>
<dbReference type="PANTHER" id="PTHR33490">
    <property type="entry name" value="BLR5614 PROTEIN-RELATED"/>
    <property type="match status" value="1"/>
</dbReference>
<evidence type="ECO:0000259" key="2">
    <source>
        <dbReference type="SMART" id="SM00460"/>
    </source>
</evidence>
<evidence type="ECO:0000313" key="3">
    <source>
        <dbReference type="EMBL" id="MBJ3777523.1"/>
    </source>
</evidence>
<dbReference type="Pfam" id="PF08379">
    <property type="entry name" value="Bact_transglu_N"/>
    <property type="match status" value="1"/>
</dbReference>
<proteinExistence type="predicted"/>
<reference evidence="3" key="1">
    <citation type="submission" date="2020-12" db="EMBL/GenBank/DDBJ databases">
        <title>Bacterial taxonomy.</title>
        <authorList>
            <person name="Pan X."/>
        </authorList>
    </citation>
    <scope>NUCLEOTIDE SEQUENCE</scope>
    <source>
        <strain evidence="3">B2012</strain>
    </source>
</reference>
<dbReference type="EMBL" id="JAEKJA010000017">
    <property type="protein sequence ID" value="MBJ3777523.1"/>
    <property type="molecule type" value="Genomic_DNA"/>
</dbReference>
<evidence type="ECO:0000256" key="1">
    <source>
        <dbReference type="SAM" id="MobiDB-lite"/>
    </source>
</evidence>
<comment type="caution">
    <text evidence="3">The sequence shown here is derived from an EMBL/GenBank/DDBJ whole genome shotgun (WGS) entry which is preliminary data.</text>
</comment>